<dbReference type="Gene3D" id="1.10.260.40">
    <property type="entry name" value="lambda repressor-like DNA-binding domains"/>
    <property type="match status" value="1"/>
</dbReference>
<dbReference type="EMBL" id="RBZO01000049">
    <property type="protein sequence ID" value="RKQ12109.1"/>
    <property type="molecule type" value="Genomic_DNA"/>
</dbReference>
<accession>A0A494YRL3</accession>
<evidence type="ECO:0000313" key="1">
    <source>
        <dbReference type="EMBL" id="RKQ12109.1"/>
    </source>
</evidence>
<dbReference type="InterPro" id="IPR010982">
    <property type="entry name" value="Lambda_DNA-bd_dom_sf"/>
</dbReference>
<gene>
    <name evidence="1" type="ORF">D8M05_18955</name>
</gene>
<reference evidence="1 2" key="1">
    <citation type="journal article" date="2015" name="Antonie Van Leeuwenhoek">
        <title>Oceanobacillus bengalensis sp. nov., a bacterium isolated from seawater of the Bay of Bengal.</title>
        <authorList>
            <person name="Yongchang O."/>
            <person name="Xiang W."/>
            <person name="Wang G."/>
        </authorList>
    </citation>
    <scope>NUCLEOTIDE SEQUENCE [LARGE SCALE GENOMIC DNA]</scope>
    <source>
        <strain evidence="1 2">MCCC 1K00260</strain>
    </source>
</reference>
<comment type="caution">
    <text evidence="1">The sequence shown here is derived from an EMBL/GenBank/DDBJ whole genome shotgun (WGS) entry which is preliminary data.</text>
</comment>
<dbReference type="Proteomes" id="UP000281813">
    <property type="component" value="Unassembled WGS sequence"/>
</dbReference>
<proteinExistence type="predicted"/>
<protein>
    <submittedName>
        <fullName evidence="1">Uncharacterized protein</fullName>
    </submittedName>
</protein>
<dbReference type="GO" id="GO:0003677">
    <property type="term" value="F:DNA binding"/>
    <property type="evidence" value="ECO:0007669"/>
    <property type="project" value="InterPro"/>
</dbReference>
<sequence length="244" mass="28375">MKGGMLMNCEVSKIKIGNQLQHLLEVNGFNISDNLLFENLGLNQLNLQRYLNNEQTPTLEDTIRQANFFNTSVDFITGNSKYVLDTWDYNFLEEFFLYSSEKIKDHFDNRHNMGIASEDSIETILFGLLTYMTLSRTGKSFEDLTEEEITNKKDAFREIISLLHSCITMSNQDCFDIKELRALNRSIVDYLFGDYSFANERIFNGLEDNIVESQNDRVQLLKACINQNIERSHRVVKMLDELSE</sequence>
<evidence type="ECO:0000313" key="2">
    <source>
        <dbReference type="Proteomes" id="UP000281813"/>
    </source>
</evidence>
<keyword evidence="2" id="KW-1185">Reference proteome</keyword>
<organism evidence="1 2">
    <name type="scientific">Oceanobacillus bengalensis</name>
    <dbReference type="NCBI Taxonomy" id="1435466"/>
    <lineage>
        <taxon>Bacteria</taxon>
        <taxon>Bacillati</taxon>
        <taxon>Bacillota</taxon>
        <taxon>Bacilli</taxon>
        <taxon>Bacillales</taxon>
        <taxon>Bacillaceae</taxon>
        <taxon>Oceanobacillus</taxon>
    </lineage>
</organism>
<dbReference type="AlphaFoldDB" id="A0A494YRL3"/>
<name>A0A494YRL3_9BACI</name>